<protein>
    <submittedName>
        <fullName evidence="2">P-loop containing nucleoside triphosphate hydrolase protein</fullName>
    </submittedName>
</protein>
<dbReference type="InterPro" id="IPR003593">
    <property type="entry name" value="AAA+_ATPase"/>
</dbReference>
<dbReference type="Pfam" id="PF00004">
    <property type="entry name" value="AAA"/>
    <property type="match status" value="1"/>
</dbReference>
<dbReference type="InterPro" id="IPR027417">
    <property type="entry name" value="P-loop_NTPase"/>
</dbReference>
<keyword evidence="2" id="KW-0378">Hydrolase</keyword>
<dbReference type="Proteomes" id="UP001302126">
    <property type="component" value="Unassembled WGS sequence"/>
</dbReference>
<comment type="caution">
    <text evidence="2">The sequence shown here is derived from an EMBL/GenBank/DDBJ whole genome shotgun (WGS) entry which is preliminary data.</text>
</comment>
<dbReference type="AlphaFoldDB" id="A0AAN6WPV7"/>
<sequence length="325" mass="37292">MGLPTHRQQHPDRRTSHVLLPIVGFFSQSTQDFVLGTLDNLQEIGWEAEVMDRLVLDVEEKRMLQGLVEQHHTRDKTGHRGDLFKGKGEELIILLHGPPGVGKTLTAEMLAETVQRSLMALSVGDIIQNEYELDKTLKRFFSEATDWDAILLLDEADVVLEARSLEDVRRNGIVSVFLRHLEYFKGVLILTTNRLSTMDVAFQSRIQICVEFKELDKQNRMQIWLKLLELKNSAKTISAEHLREVKRNIKTLAKYNLNGRQIRNVLNVADGYAFNEFREAGKMEYRHIRNAANAAREFQRSMENAKSKTGAEQSVWAPYRGGDDF</sequence>
<gene>
    <name evidence="2" type="ORF">QBC35DRAFT_389922</name>
</gene>
<accession>A0AAN6WPV7</accession>
<evidence type="ECO:0000313" key="3">
    <source>
        <dbReference type="Proteomes" id="UP001302126"/>
    </source>
</evidence>
<proteinExistence type="predicted"/>
<dbReference type="PANTHER" id="PTHR46411">
    <property type="entry name" value="FAMILY ATPASE, PUTATIVE-RELATED"/>
    <property type="match status" value="1"/>
</dbReference>
<dbReference type="GO" id="GO:0016887">
    <property type="term" value="F:ATP hydrolysis activity"/>
    <property type="evidence" value="ECO:0007669"/>
    <property type="project" value="InterPro"/>
</dbReference>
<name>A0AAN6WPV7_9PEZI</name>
<dbReference type="InterPro" id="IPR003959">
    <property type="entry name" value="ATPase_AAA_core"/>
</dbReference>
<evidence type="ECO:0000259" key="1">
    <source>
        <dbReference type="SMART" id="SM00382"/>
    </source>
</evidence>
<feature type="domain" description="AAA+ ATPase" evidence="1">
    <location>
        <begin position="89"/>
        <end position="216"/>
    </location>
</feature>
<dbReference type="GO" id="GO:0005524">
    <property type="term" value="F:ATP binding"/>
    <property type="evidence" value="ECO:0007669"/>
    <property type="project" value="InterPro"/>
</dbReference>
<dbReference type="Gene3D" id="3.40.50.300">
    <property type="entry name" value="P-loop containing nucleotide triphosphate hydrolases"/>
    <property type="match status" value="1"/>
</dbReference>
<evidence type="ECO:0000313" key="2">
    <source>
        <dbReference type="EMBL" id="KAK4185255.1"/>
    </source>
</evidence>
<dbReference type="SUPFAM" id="SSF52540">
    <property type="entry name" value="P-loop containing nucleoside triphosphate hydrolases"/>
    <property type="match status" value="1"/>
</dbReference>
<dbReference type="PANTHER" id="PTHR46411:SF3">
    <property type="entry name" value="AAA+ ATPASE DOMAIN-CONTAINING PROTEIN"/>
    <property type="match status" value="1"/>
</dbReference>
<reference evidence="2" key="2">
    <citation type="submission" date="2023-05" db="EMBL/GenBank/DDBJ databases">
        <authorList>
            <consortium name="Lawrence Berkeley National Laboratory"/>
            <person name="Steindorff A."/>
            <person name="Hensen N."/>
            <person name="Bonometti L."/>
            <person name="Westerberg I."/>
            <person name="Brannstrom I.O."/>
            <person name="Guillou S."/>
            <person name="Cros-Aarteil S."/>
            <person name="Calhoun S."/>
            <person name="Haridas S."/>
            <person name="Kuo A."/>
            <person name="Mondo S."/>
            <person name="Pangilinan J."/>
            <person name="Riley R."/>
            <person name="Labutti K."/>
            <person name="Andreopoulos B."/>
            <person name="Lipzen A."/>
            <person name="Chen C."/>
            <person name="Yanf M."/>
            <person name="Daum C."/>
            <person name="Ng V."/>
            <person name="Clum A."/>
            <person name="Ohm R."/>
            <person name="Martin F."/>
            <person name="Silar P."/>
            <person name="Natvig D."/>
            <person name="Lalanne C."/>
            <person name="Gautier V."/>
            <person name="Ament-Velasquez S.L."/>
            <person name="Kruys A."/>
            <person name="Hutchinson M.I."/>
            <person name="Powell A.J."/>
            <person name="Barry K."/>
            <person name="Miller A.N."/>
            <person name="Grigoriev I.V."/>
            <person name="Debuchy R."/>
            <person name="Gladieux P."/>
            <person name="Thoren M.H."/>
            <person name="Johannesson H."/>
        </authorList>
    </citation>
    <scope>NUCLEOTIDE SEQUENCE</scope>
    <source>
        <strain evidence="2">PSN309</strain>
    </source>
</reference>
<organism evidence="2 3">
    <name type="scientific">Podospora australis</name>
    <dbReference type="NCBI Taxonomy" id="1536484"/>
    <lineage>
        <taxon>Eukaryota</taxon>
        <taxon>Fungi</taxon>
        <taxon>Dikarya</taxon>
        <taxon>Ascomycota</taxon>
        <taxon>Pezizomycotina</taxon>
        <taxon>Sordariomycetes</taxon>
        <taxon>Sordariomycetidae</taxon>
        <taxon>Sordariales</taxon>
        <taxon>Podosporaceae</taxon>
        <taxon>Podospora</taxon>
    </lineage>
</organism>
<keyword evidence="3" id="KW-1185">Reference proteome</keyword>
<dbReference type="CDD" id="cd19481">
    <property type="entry name" value="RecA-like_protease"/>
    <property type="match status" value="1"/>
</dbReference>
<dbReference type="EMBL" id="MU864456">
    <property type="protein sequence ID" value="KAK4185255.1"/>
    <property type="molecule type" value="Genomic_DNA"/>
</dbReference>
<dbReference type="SMART" id="SM00382">
    <property type="entry name" value="AAA"/>
    <property type="match status" value="1"/>
</dbReference>
<reference evidence="2" key="1">
    <citation type="journal article" date="2023" name="Mol. Phylogenet. Evol.">
        <title>Genome-scale phylogeny and comparative genomics of the fungal order Sordariales.</title>
        <authorList>
            <person name="Hensen N."/>
            <person name="Bonometti L."/>
            <person name="Westerberg I."/>
            <person name="Brannstrom I.O."/>
            <person name="Guillou S."/>
            <person name="Cros-Aarteil S."/>
            <person name="Calhoun S."/>
            <person name="Haridas S."/>
            <person name="Kuo A."/>
            <person name="Mondo S."/>
            <person name="Pangilinan J."/>
            <person name="Riley R."/>
            <person name="LaButti K."/>
            <person name="Andreopoulos B."/>
            <person name="Lipzen A."/>
            <person name="Chen C."/>
            <person name="Yan M."/>
            <person name="Daum C."/>
            <person name="Ng V."/>
            <person name="Clum A."/>
            <person name="Steindorff A."/>
            <person name="Ohm R.A."/>
            <person name="Martin F."/>
            <person name="Silar P."/>
            <person name="Natvig D.O."/>
            <person name="Lalanne C."/>
            <person name="Gautier V."/>
            <person name="Ament-Velasquez S.L."/>
            <person name="Kruys A."/>
            <person name="Hutchinson M.I."/>
            <person name="Powell A.J."/>
            <person name="Barry K."/>
            <person name="Miller A.N."/>
            <person name="Grigoriev I.V."/>
            <person name="Debuchy R."/>
            <person name="Gladieux P."/>
            <person name="Hiltunen Thoren M."/>
            <person name="Johannesson H."/>
        </authorList>
    </citation>
    <scope>NUCLEOTIDE SEQUENCE</scope>
    <source>
        <strain evidence="2">PSN309</strain>
    </source>
</reference>